<keyword evidence="2" id="KW-1185">Reference proteome</keyword>
<sequence>MCTPCYQSSTRSHACQAALIRFQLRSGTSMLRQHDSRFRDQPSHDRQDRICPACEQPDSIESVQHVLLHCPVHERRRAAFRAALAALPTAQAFPAALTDDEGVVAFLRDDFMGGAQAALIAADTFLHAVMTFRNICVQQFGA</sequence>
<comment type="caution">
    <text evidence="1">The sequence shown here is derived from an EMBL/GenBank/DDBJ whole genome shotgun (WGS) entry which is preliminary data.</text>
</comment>
<reference evidence="1 2" key="1">
    <citation type="submission" date="2023-10" db="EMBL/GenBank/DDBJ databases">
        <authorList>
            <person name="Maclean D."/>
            <person name="Macfadyen A."/>
        </authorList>
    </citation>
    <scope>NUCLEOTIDE SEQUENCE [LARGE SCALE GENOMIC DNA]</scope>
</reference>
<dbReference type="AlphaFoldDB" id="A0AAV1I8K3"/>
<evidence type="ECO:0000313" key="2">
    <source>
        <dbReference type="Proteomes" id="UP001314263"/>
    </source>
</evidence>
<organism evidence="1 2">
    <name type="scientific">Coccomyxa viridis</name>
    <dbReference type="NCBI Taxonomy" id="1274662"/>
    <lineage>
        <taxon>Eukaryota</taxon>
        <taxon>Viridiplantae</taxon>
        <taxon>Chlorophyta</taxon>
        <taxon>core chlorophytes</taxon>
        <taxon>Trebouxiophyceae</taxon>
        <taxon>Trebouxiophyceae incertae sedis</taxon>
        <taxon>Coccomyxaceae</taxon>
        <taxon>Coccomyxa</taxon>
    </lineage>
</organism>
<dbReference type="EMBL" id="CAUYUE010000008">
    <property type="protein sequence ID" value="CAK0783533.1"/>
    <property type="molecule type" value="Genomic_DNA"/>
</dbReference>
<evidence type="ECO:0000313" key="1">
    <source>
        <dbReference type="EMBL" id="CAK0783533.1"/>
    </source>
</evidence>
<name>A0AAV1I8K3_9CHLO</name>
<protein>
    <recommendedName>
        <fullName evidence="3">Reverse transcriptase zinc-binding domain-containing protein</fullName>
    </recommendedName>
</protein>
<accession>A0AAV1I8K3</accession>
<evidence type="ECO:0008006" key="3">
    <source>
        <dbReference type="Google" id="ProtNLM"/>
    </source>
</evidence>
<proteinExistence type="predicted"/>
<dbReference type="Proteomes" id="UP001314263">
    <property type="component" value="Unassembled WGS sequence"/>
</dbReference>
<gene>
    <name evidence="1" type="ORF">CVIRNUC_006732</name>
</gene>